<name>A0A7C5KDB4_9BACT</name>
<dbReference type="InterPro" id="IPR015942">
    <property type="entry name" value="Asp/Glu/hydantoin_racemase"/>
</dbReference>
<dbReference type="GO" id="GO:0009252">
    <property type="term" value="P:peptidoglycan biosynthetic process"/>
    <property type="evidence" value="ECO:0007669"/>
    <property type="project" value="UniProtKB-UniRule"/>
</dbReference>
<dbReference type="PROSITE" id="PS00924">
    <property type="entry name" value="ASP_GLU_RACEMASE_2"/>
    <property type="match status" value="1"/>
</dbReference>
<comment type="caution">
    <text evidence="8">The sequence shown here is derived from an EMBL/GenBank/DDBJ whole genome shotgun (WGS) entry which is preliminary data.</text>
</comment>
<protein>
    <recommendedName>
        <fullName evidence="2 7">Glutamate racemase</fullName>
        <ecNumber evidence="2 7">5.1.1.3</ecNumber>
    </recommendedName>
</protein>
<keyword evidence="6" id="KW-0961">Cell wall biogenesis/degradation</keyword>
<accession>A0A7C5KDB4</accession>
<evidence type="ECO:0000256" key="7">
    <source>
        <dbReference type="NCBIfam" id="TIGR00067"/>
    </source>
</evidence>
<dbReference type="InterPro" id="IPR001920">
    <property type="entry name" value="Asp/Glu_race"/>
</dbReference>
<keyword evidence="3" id="KW-0133">Cell shape</keyword>
<evidence type="ECO:0000256" key="1">
    <source>
        <dbReference type="ARBA" id="ARBA00001602"/>
    </source>
</evidence>
<reference evidence="8" key="1">
    <citation type="journal article" date="2020" name="mSystems">
        <title>Genome- and Community-Level Interaction Insights into Carbon Utilization and Element Cycling Functions of Hydrothermarchaeota in Hydrothermal Sediment.</title>
        <authorList>
            <person name="Zhou Z."/>
            <person name="Liu Y."/>
            <person name="Xu W."/>
            <person name="Pan J."/>
            <person name="Luo Z.H."/>
            <person name="Li M."/>
        </authorList>
    </citation>
    <scope>NUCLEOTIDE SEQUENCE [LARGE SCALE GENOMIC DNA]</scope>
    <source>
        <strain evidence="8">SpSt-1019</strain>
    </source>
</reference>
<evidence type="ECO:0000256" key="3">
    <source>
        <dbReference type="ARBA" id="ARBA00022960"/>
    </source>
</evidence>
<dbReference type="InterPro" id="IPR004391">
    <property type="entry name" value="Glu_race"/>
</dbReference>
<evidence type="ECO:0000256" key="2">
    <source>
        <dbReference type="ARBA" id="ARBA00013090"/>
    </source>
</evidence>
<sequence>MEVYILKIGIFDSGLGGINILNSLINVNSHVLEDIFYVADTINVPYGNKDPEQLEGIVKNIISFLEEKGCNLIISACNTTSSTILNKLKENTSVPIIGTIEPTVNFIKETFHQKNLIILATKATIESKAFENALKAYNYKIYPVACPKLVDAIELKDPSLIIEDLLEEYLQININHDEPIGLLLGCTHYPMIKDKIKMVASKIFSSNEVIILDPCTKISQEALNLIPRDISINKTKKVFIYDTFDVELLKKKIEFYFKFDKVNIYFEQISNIQPLNELRIK</sequence>
<dbReference type="EC" id="5.1.1.3" evidence="2 7"/>
<dbReference type="Gene3D" id="3.40.50.1860">
    <property type="match status" value="2"/>
</dbReference>
<dbReference type="Pfam" id="PF01177">
    <property type="entry name" value="Asp_Glu_race"/>
    <property type="match status" value="1"/>
</dbReference>
<dbReference type="PANTHER" id="PTHR21198">
    <property type="entry name" value="GLUTAMATE RACEMASE"/>
    <property type="match status" value="1"/>
</dbReference>
<dbReference type="NCBIfam" id="TIGR00067">
    <property type="entry name" value="glut_race"/>
    <property type="match status" value="1"/>
</dbReference>
<evidence type="ECO:0000256" key="6">
    <source>
        <dbReference type="ARBA" id="ARBA00023316"/>
    </source>
</evidence>
<evidence type="ECO:0000256" key="4">
    <source>
        <dbReference type="ARBA" id="ARBA00022984"/>
    </source>
</evidence>
<organism evidence="8">
    <name type="scientific">Thermodesulfobium narugense</name>
    <dbReference type="NCBI Taxonomy" id="184064"/>
    <lineage>
        <taxon>Bacteria</taxon>
        <taxon>Pseudomonadati</taxon>
        <taxon>Thermodesulfobiota</taxon>
        <taxon>Thermodesulfobiia</taxon>
        <taxon>Thermodesulfobiales</taxon>
        <taxon>Thermodesulfobiaceae</taxon>
        <taxon>Thermodesulfobium</taxon>
    </lineage>
</organism>
<dbReference type="EMBL" id="DRUY01000161">
    <property type="protein sequence ID" value="HHI65858.1"/>
    <property type="molecule type" value="Genomic_DNA"/>
</dbReference>
<comment type="catalytic activity">
    <reaction evidence="1">
        <text>L-glutamate = D-glutamate</text>
        <dbReference type="Rhea" id="RHEA:12813"/>
        <dbReference type="ChEBI" id="CHEBI:29985"/>
        <dbReference type="ChEBI" id="CHEBI:29986"/>
        <dbReference type="EC" id="5.1.1.3"/>
    </reaction>
</comment>
<gene>
    <name evidence="8" type="primary">murI</name>
    <name evidence="8" type="ORF">ENL70_04855</name>
</gene>
<dbReference type="GO" id="GO:0008360">
    <property type="term" value="P:regulation of cell shape"/>
    <property type="evidence" value="ECO:0007669"/>
    <property type="project" value="UniProtKB-KW"/>
</dbReference>
<evidence type="ECO:0000256" key="5">
    <source>
        <dbReference type="ARBA" id="ARBA00023235"/>
    </source>
</evidence>
<dbReference type="AlphaFoldDB" id="A0A7C5KDB4"/>
<evidence type="ECO:0000313" key="8">
    <source>
        <dbReference type="EMBL" id="HHI65858.1"/>
    </source>
</evidence>
<dbReference type="SUPFAM" id="SSF53681">
    <property type="entry name" value="Aspartate/glutamate racemase"/>
    <property type="match status" value="2"/>
</dbReference>
<dbReference type="PANTHER" id="PTHR21198:SF3">
    <property type="entry name" value="GLUTAMATE RACEMASE"/>
    <property type="match status" value="1"/>
</dbReference>
<keyword evidence="4" id="KW-0573">Peptidoglycan synthesis</keyword>
<proteinExistence type="predicted"/>
<dbReference type="GO" id="GO:0008881">
    <property type="term" value="F:glutamate racemase activity"/>
    <property type="evidence" value="ECO:0007669"/>
    <property type="project" value="UniProtKB-UniRule"/>
</dbReference>
<dbReference type="GO" id="GO:0071555">
    <property type="term" value="P:cell wall organization"/>
    <property type="evidence" value="ECO:0007669"/>
    <property type="project" value="UniProtKB-KW"/>
</dbReference>
<keyword evidence="5 8" id="KW-0413">Isomerase</keyword>
<dbReference type="InterPro" id="IPR033134">
    <property type="entry name" value="Asp/Glu_racemase_AS_2"/>
</dbReference>